<dbReference type="PANTHER" id="PTHR34379:SF3">
    <property type="entry name" value="PROTEIN, PUTATIVE-RELATED"/>
    <property type="match status" value="1"/>
</dbReference>
<keyword evidence="2" id="KW-1133">Transmembrane helix</keyword>
<evidence type="ECO:0000256" key="1">
    <source>
        <dbReference type="SAM" id="MobiDB-lite"/>
    </source>
</evidence>
<dbReference type="AlphaFoldDB" id="A0AAV3QZF1"/>
<dbReference type="InterPro" id="IPR040411">
    <property type="entry name" value="At5g23160-like"/>
</dbReference>
<dbReference type="EMBL" id="BAABME010006463">
    <property type="protein sequence ID" value="GAA0168418.1"/>
    <property type="molecule type" value="Genomic_DNA"/>
</dbReference>
<keyword evidence="2" id="KW-0472">Membrane</keyword>
<evidence type="ECO:0000313" key="4">
    <source>
        <dbReference type="Proteomes" id="UP001454036"/>
    </source>
</evidence>
<name>A0AAV3QZF1_LITER</name>
<sequence length="327" mass="36525">MANSPKKKQPPKGGGGCSFDCLGCPNPNYDIDTISNENSKPSLDDFISMVPKRRKWFIWARKKRAATKTVPLDATAMPEKPRRSWSCKDVNNMVIKREKKEKNISQPFNHVNSVKSPEQESTPAAQKTNRTRSNSDDKHIILGNKISSPKTTSLDPIEKLHPPPSICFKRNHTRAPPPLNRNDAATTTMGKALDHSISLPLNYNKGKKLATTNSGGNPPIIATKKSKDTVVIVNRVNSVIGMSIILVMLLIMLMFGKVCAILCTSAWFYFVPRFRVKEGLSKANKMDSSSSIVDQIDINSQEYKKKVVLEGLLDRNKHRKNVVWSSK</sequence>
<organism evidence="3 4">
    <name type="scientific">Lithospermum erythrorhizon</name>
    <name type="common">Purple gromwell</name>
    <name type="synonym">Lithospermum officinale var. erythrorhizon</name>
    <dbReference type="NCBI Taxonomy" id="34254"/>
    <lineage>
        <taxon>Eukaryota</taxon>
        <taxon>Viridiplantae</taxon>
        <taxon>Streptophyta</taxon>
        <taxon>Embryophyta</taxon>
        <taxon>Tracheophyta</taxon>
        <taxon>Spermatophyta</taxon>
        <taxon>Magnoliopsida</taxon>
        <taxon>eudicotyledons</taxon>
        <taxon>Gunneridae</taxon>
        <taxon>Pentapetalae</taxon>
        <taxon>asterids</taxon>
        <taxon>lamiids</taxon>
        <taxon>Boraginales</taxon>
        <taxon>Boraginaceae</taxon>
        <taxon>Boraginoideae</taxon>
        <taxon>Lithospermeae</taxon>
        <taxon>Lithospermum</taxon>
    </lineage>
</organism>
<keyword evidence="2" id="KW-0812">Transmembrane</keyword>
<feature type="region of interest" description="Disordered" evidence="1">
    <location>
        <begin position="97"/>
        <end position="139"/>
    </location>
</feature>
<accession>A0AAV3QZF1</accession>
<protein>
    <submittedName>
        <fullName evidence="3">Uncharacterized protein</fullName>
    </submittedName>
</protein>
<keyword evidence="4" id="KW-1185">Reference proteome</keyword>
<evidence type="ECO:0000256" key="2">
    <source>
        <dbReference type="SAM" id="Phobius"/>
    </source>
</evidence>
<dbReference type="Proteomes" id="UP001454036">
    <property type="component" value="Unassembled WGS sequence"/>
</dbReference>
<comment type="caution">
    <text evidence="3">The sequence shown here is derived from an EMBL/GenBank/DDBJ whole genome shotgun (WGS) entry which is preliminary data.</text>
</comment>
<gene>
    <name evidence="3" type="ORF">LIER_23139</name>
</gene>
<evidence type="ECO:0000313" key="3">
    <source>
        <dbReference type="EMBL" id="GAA0168418.1"/>
    </source>
</evidence>
<feature type="transmembrane region" description="Helical" evidence="2">
    <location>
        <begin position="244"/>
        <end position="270"/>
    </location>
</feature>
<feature type="compositionally biased region" description="Polar residues" evidence="1">
    <location>
        <begin position="104"/>
        <end position="132"/>
    </location>
</feature>
<dbReference type="PANTHER" id="PTHR34379">
    <property type="entry name" value="OS07G0553800 PROTEIN"/>
    <property type="match status" value="1"/>
</dbReference>
<reference evidence="3 4" key="1">
    <citation type="submission" date="2024-01" db="EMBL/GenBank/DDBJ databases">
        <title>The complete chloroplast genome sequence of Lithospermum erythrorhizon: insights into the phylogenetic relationship among Boraginaceae species and the maternal lineages of purple gromwells.</title>
        <authorList>
            <person name="Okada T."/>
            <person name="Watanabe K."/>
        </authorList>
    </citation>
    <scope>NUCLEOTIDE SEQUENCE [LARGE SCALE GENOMIC DNA]</scope>
</reference>
<proteinExistence type="predicted"/>